<evidence type="ECO:0008006" key="4">
    <source>
        <dbReference type="Google" id="ProtNLM"/>
    </source>
</evidence>
<sequence>MSRRIFAALLAISSVAFAEKPTISYKPASSGEDDRPVLTSIVVSPQGTDYALKLEFDKVPWGEECRNRCANTTLFLDTDNNKSTGLKLADAKAAETGTDLVLIIQGIKVMREGASRPALRVKVSSYSEEATSVEEGKMLAELDPIADSERVLSSDTSLYLLIDANLGALPAGKQLRAIYHPPDSKPLVGIAKGLASPAAGRVELFKDGKLTNPVKKVKKKSDYEKF</sequence>
<evidence type="ECO:0000256" key="1">
    <source>
        <dbReference type="SAM" id="SignalP"/>
    </source>
</evidence>
<accession>A0A2W5TE14</accession>
<proteinExistence type="predicted"/>
<evidence type="ECO:0000313" key="3">
    <source>
        <dbReference type="Proteomes" id="UP000249061"/>
    </source>
</evidence>
<dbReference type="Proteomes" id="UP000249061">
    <property type="component" value="Unassembled WGS sequence"/>
</dbReference>
<feature type="chain" id="PRO_5016147040" description="Lipoprotein" evidence="1">
    <location>
        <begin position="19"/>
        <end position="226"/>
    </location>
</feature>
<name>A0A2W5TE14_9BACT</name>
<organism evidence="2 3">
    <name type="scientific">Archangium gephyra</name>
    <dbReference type="NCBI Taxonomy" id="48"/>
    <lineage>
        <taxon>Bacteria</taxon>
        <taxon>Pseudomonadati</taxon>
        <taxon>Myxococcota</taxon>
        <taxon>Myxococcia</taxon>
        <taxon>Myxococcales</taxon>
        <taxon>Cystobacterineae</taxon>
        <taxon>Archangiaceae</taxon>
        <taxon>Archangium</taxon>
    </lineage>
</organism>
<gene>
    <name evidence="2" type="ORF">DI536_17555</name>
</gene>
<comment type="caution">
    <text evidence="2">The sequence shown here is derived from an EMBL/GenBank/DDBJ whole genome shotgun (WGS) entry which is preliminary data.</text>
</comment>
<feature type="signal peptide" evidence="1">
    <location>
        <begin position="1"/>
        <end position="18"/>
    </location>
</feature>
<evidence type="ECO:0000313" key="2">
    <source>
        <dbReference type="EMBL" id="PZR11433.1"/>
    </source>
</evidence>
<dbReference type="AlphaFoldDB" id="A0A2W5TE14"/>
<dbReference type="EMBL" id="QFQP01000014">
    <property type="protein sequence ID" value="PZR11433.1"/>
    <property type="molecule type" value="Genomic_DNA"/>
</dbReference>
<reference evidence="2 3" key="1">
    <citation type="submission" date="2017-08" db="EMBL/GenBank/DDBJ databases">
        <title>Infants hospitalized years apart are colonized by the same room-sourced microbial strains.</title>
        <authorList>
            <person name="Brooks B."/>
            <person name="Olm M.R."/>
            <person name="Firek B.A."/>
            <person name="Baker R."/>
            <person name="Thomas B.C."/>
            <person name="Morowitz M.J."/>
            <person name="Banfield J.F."/>
        </authorList>
    </citation>
    <scope>NUCLEOTIDE SEQUENCE [LARGE SCALE GENOMIC DNA]</scope>
    <source>
        <strain evidence="2">S2_003_000_R2_14</strain>
    </source>
</reference>
<protein>
    <recommendedName>
        <fullName evidence="4">Lipoprotein</fullName>
    </recommendedName>
</protein>
<keyword evidence="1" id="KW-0732">Signal</keyword>